<feature type="compositionally biased region" description="Polar residues" evidence="4">
    <location>
        <begin position="12"/>
        <end position="21"/>
    </location>
</feature>
<dbReference type="SMART" id="SM00895">
    <property type="entry name" value="FCD"/>
    <property type="match status" value="1"/>
</dbReference>
<dbReference type="InterPro" id="IPR036390">
    <property type="entry name" value="WH_DNA-bd_sf"/>
</dbReference>
<evidence type="ECO:0000259" key="5">
    <source>
        <dbReference type="PROSITE" id="PS50949"/>
    </source>
</evidence>
<evidence type="ECO:0000313" key="7">
    <source>
        <dbReference type="Proteomes" id="UP001209083"/>
    </source>
</evidence>
<dbReference type="Pfam" id="PF07729">
    <property type="entry name" value="FCD"/>
    <property type="match status" value="1"/>
</dbReference>
<dbReference type="SUPFAM" id="SSF46785">
    <property type="entry name" value="Winged helix' DNA-binding domain"/>
    <property type="match status" value="1"/>
</dbReference>
<dbReference type="InterPro" id="IPR008920">
    <property type="entry name" value="TF_FadR/GntR_C"/>
</dbReference>
<evidence type="ECO:0000256" key="3">
    <source>
        <dbReference type="ARBA" id="ARBA00023163"/>
    </source>
</evidence>
<dbReference type="PANTHER" id="PTHR43537:SF45">
    <property type="entry name" value="GNTR FAMILY REGULATORY PROTEIN"/>
    <property type="match status" value="1"/>
</dbReference>
<feature type="region of interest" description="Disordered" evidence="4">
    <location>
        <begin position="1"/>
        <end position="25"/>
    </location>
</feature>
<dbReference type="PANTHER" id="PTHR43537">
    <property type="entry name" value="TRANSCRIPTIONAL REGULATOR, GNTR FAMILY"/>
    <property type="match status" value="1"/>
</dbReference>
<dbReference type="SUPFAM" id="SSF48008">
    <property type="entry name" value="GntR ligand-binding domain-like"/>
    <property type="match status" value="1"/>
</dbReference>
<sequence>MSTRSDLPRATSAPTESTGSDSVEELSLPTFNNRMSLRQHVAEALRASLVSGHMRPGVLYSAPKLAAQFGVSATPVREAMLDLVSEGLVEVVRNKGFRVTGVSGHELDSLAELRAMIEVPTMALVAGKCEGSLAKAVSALRPKARAIVKAADKKDLVGYIEADTEFHLAFLSLHGNERLVEVVHDLRSRSRLYGLETLANAGKLGILAAEHEQMVDAALQKDVEGMRQLVSQHLGHVRSIWAGDAG</sequence>
<dbReference type="SMART" id="SM00345">
    <property type="entry name" value="HTH_GNTR"/>
    <property type="match status" value="1"/>
</dbReference>
<dbReference type="InterPro" id="IPR011711">
    <property type="entry name" value="GntR_C"/>
</dbReference>
<dbReference type="Gene3D" id="1.10.10.10">
    <property type="entry name" value="Winged helix-like DNA-binding domain superfamily/Winged helix DNA-binding domain"/>
    <property type="match status" value="1"/>
</dbReference>
<dbReference type="CDD" id="cd07377">
    <property type="entry name" value="WHTH_GntR"/>
    <property type="match status" value="1"/>
</dbReference>
<gene>
    <name evidence="6" type="ORF">LWF01_15990</name>
</gene>
<accession>A0ABY8QRF1</accession>
<reference evidence="6 7" key="1">
    <citation type="submission" date="2023-05" db="EMBL/GenBank/DDBJ databases">
        <title>Lithophilousrod everest ZFBP1038 complete genpme.</title>
        <authorList>
            <person name="Tian M."/>
        </authorList>
    </citation>
    <scope>NUCLEOTIDE SEQUENCE [LARGE SCALE GENOMIC DNA]</scope>
    <source>
        <strain evidence="6 7">ZFBP1038</strain>
    </source>
</reference>
<keyword evidence="1" id="KW-0805">Transcription regulation</keyword>
<evidence type="ECO:0000256" key="1">
    <source>
        <dbReference type="ARBA" id="ARBA00023015"/>
    </source>
</evidence>
<organism evidence="6 7">
    <name type="scientific">Saxibacter everestensis</name>
    <dbReference type="NCBI Taxonomy" id="2909229"/>
    <lineage>
        <taxon>Bacteria</taxon>
        <taxon>Bacillati</taxon>
        <taxon>Actinomycetota</taxon>
        <taxon>Actinomycetes</taxon>
        <taxon>Micrococcales</taxon>
        <taxon>Brevibacteriaceae</taxon>
        <taxon>Saxibacter</taxon>
    </lineage>
</organism>
<evidence type="ECO:0000313" key="6">
    <source>
        <dbReference type="EMBL" id="WGW11573.1"/>
    </source>
</evidence>
<protein>
    <submittedName>
        <fullName evidence="6">GntR family transcriptional regulator</fullName>
    </submittedName>
</protein>
<dbReference type="Pfam" id="PF00392">
    <property type="entry name" value="GntR"/>
    <property type="match status" value="1"/>
</dbReference>
<feature type="domain" description="HTH gntR-type" evidence="5">
    <location>
        <begin position="35"/>
        <end position="102"/>
    </location>
</feature>
<dbReference type="EMBL" id="CP090958">
    <property type="protein sequence ID" value="WGW11573.1"/>
    <property type="molecule type" value="Genomic_DNA"/>
</dbReference>
<dbReference type="Proteomes" id="UP001209083">
    <property type="component" value="Chromosome"/>
</dbReference>
<evidence type="ECO:0000256" key="4">
    <source>
        <dbReference type="SAM" id="MobiDB-lite"/>
    </source>
</evidence>
<keyword evidence="3" id="KW-0804">Transcription</keyword>
<dbReference type="PROSITE" id="PS50949">
    <property type="entry name" value="HTH_GNTR"/>
    <property type="match status" value="1"/>
</dbReference>
<keyword evidence="2" id="KW-0238">DNA-binding</keyword>
<dbReference type="InterPro" id="IPR000524">
    <property type="entry name" value="Tscrpt_reg_HTH_GntR"/>
</dbReference>
<evidence type="ECO:0000256" key="2">
    <source>
        <dbReference type="ARBA" id="ARBA00023125"/>
    </source>
</evidence>
<keyword evidence="7" id="KW-1185">Reference proteome</keyword>
<dbReference type="Gene3D" id="1.20.120.530">
    <property type="entry name" value="GntR ligand-binding domain-like"/>
    <property type="match status" value="1"/>
</dbReference>
<dbReference type="RefSeq" id="WP_349638363.1">
    <property type="nucleotide sequence ID" value="NZ_CP090958.1"/>
</dbReference>
<name>A0ABY8QRF1_9MICO</name>
<proteinExistence type="predicted"/>
<dbReference type="InterPro" id="IPR036388">
    <property type="entry name" value="WH-like_DNA-bd_sf"/>
</dbReference>